<evidence type="ECO:0000313" key="2">
    <source>
        <dbReference type="Proteomes" id="UP000019149"/>
    </source>
</evidence>
<keyword evidence="2" id="KW-1185">Reference proteome</keyword>
<dbReference type="Proteomes" id="UP000019149">
    <property type="component" value="Unassembled WGS sequence"/>
</dbReference>
<dbReference type="AlphaFoldDB" id="W6U1C4"/>
<reference evidence="1 2" key="1">
    <citation type="journal article" date="2013" name="Nat. Genet.">
        <title>The genome of the hydatid tapeworm Echinococcus granulosus.</title>
        <authorList>
            <person name="Zheng H."/>
            <person name="Zhang W."/>
            <person name="Zhang L."/>
            <person name="Zhang Z."/>
            <person name="Li J."/>
            <person name="Lu G."/>
            <person name="Zhu Y."/>
            <person name="Wang Y."/>
            <person name="Huang Y."/>
            <person name="Liu J."/>
            <person name="Kang H."/>
            <person name="Chen J."/>
            <person name="Wang L."/>
            <person name="Chen A."/>
            <person name="Yu S."/>
            <person name="Gao Z."/>
            <person name="Jin L."/>
            <person name="Gu W."/>
            <person name="Wang Z."/>
            <person name="Zhao L."/>
            <person name="Shi B."/>
            <person name="Wen H."/>
            <person name="Lin R."/>
            <person name="Jones M.K."/>
            <person name="Brejova B."/>
            <person name="Vinar T."/>
            <person name="Zhao G."/>
            <person name="McManus D.P."/>
            <person name="Chen Z."/>
            <person name="Zhou Y."/>
            <person name="Wang S."/>
        </authorList>
    </citation>
    <scope>NUCLEOTIDE SEQUENCE [LARGE SCALE GENOMIC DNA]</scope>
</reference>
<organism evidence="1 2">
    <name type="scientific">Echinococcus granulosus</name>
    <name type="common">Hydatid tapeworm</name>
    <dbReference type="NCBI Taxonomy" id="6210"/>
    <lineage>
        <taxon>Eukaryota</taxon>
        <taxon>Metazoa</taxon>
        <taxon>Spiralia</taxon>
        <taxon>Lophotrochozoa</taxon>
        <taxon>Platyhelminthes</taxon>
        <taxon>Cestoda</taxon>
        <taxon>Eucestoda</taxon>
        <taxon>Cyclophyllidea</taxon>
        <taxon>Taeniidae</taxon>
        <taxon>Echinococcus</taxon>
        <taxon>Echinococcus granulosus group</taxon>
    </lineage>
</organism>
<evidence type="ECO:0000313" key="1">
    <source>
        <dbReference type="EMBL" id="EUB54301.1"/>
    </source>
</evidence>
<proteinExistence type="predicted"/>
<gene>
    <name evidence="1" type="ORF">EGR_10842</name>
</gene>
<comment type="caution">
    <text evidence="1">The sequence shown here is derived from an EMBL/GenBank/DDBJ whole genome shotgun (WGS) entry which is preliminary data.</text>
</comment>
<protein>
    <submittedName>
        <fullName evidence="1">Uncharacterized protein</fullName>
    </submittedName>
</protein>
<name>W6U1C4_ECHGR</name>
<sequence length="144" mass="15741">MPIANLHFGVSVDVVVAPSSQTTSKSFTTKKACDKKQAQNNHRKSFAVAPADGFGEIEKAFAVSNPPNERGFLSGIGPPKIYVSPPCCLKSVAATDIRNHLLPSVVRICVELCLIRQISSDSRIQLRFRDLGTSWLNQWRACSV</sequence>
<dbReference type="KEGG" id="egl:EGR_10842"/>
<dbReference type="GeneID" id="36346557"/>
<dbReference type="EMBL" id="APAU02000281">
    <property type="protein sequence ID" value="EUB54301.1"/>
    <property type="molecule type" value="Genomic_DNA"/>
</dbReference>
<dbReference type="CTD" id="36346557"/>
<dbReference type="RefSeq" id="XP_024345497.1">
    <property type="nucleotide sequence ID" value="XM_024500091.1"/>
</dbReference>
<accession>W6U1C4</accession>